<dbReference type="AlphaFoldDB" id="A0A5E7FD03"/>
<evidence type="ECO:0000313" key="2">
    <source>
        <dbReference type="Proteomes" id="UP000379480"/>
    </source>
</evidence>
<dbReference type="RefSeq" id="WP_150806638.1">
    <property type="nucleotide sequence ID" value="NZ_CABVHY010000034.1"/>
</dbReference>
<sequence>MNHQVSLVVSFPRFGKNYYSQHAVSRKDVALIVDKRFDPFLMSAATHHFNNEVIGFNDQFRFLSEVLSSHLLDIETSQPAQPSRQAAQRHGAR</sequence>
<proteinExistence type="predicted"/>
<reference evidence="1 2" key="1">
    <citation type="submission" date="2019-09" db="EMBL/GenBank/DDBJ databases">
        <authorList>
            <person name="Chandra G."/>
            <person name="Truman W A."/>
        </authorList>
    </citation>
    <scope>NUCLEOTIDE SEQUENCE [LARGE SCALE GENOMIC DNA]</scope>
    <source>
        <strain evidence="1">PS723</strain>
    </source>
</reference>
<evidence type="ECO:0000313" key="1">
    <source>
        <dbReference type="EMBL" id="VVO35907.1"/>
    </source>
</evidence>
<dbReference type="EMBL" id="CABVHY010000034">
    <property type="protein sequence ID" value="VVO35907.1"/>
    <property type="molecule type" value="Genomic_DNA"/>
</dbReference>
<accession>A0A5E7FD03</accession>
<gene>
    <name evidence="1" type="ORF">PS723_05369</name>
</gene>
<protein>
    <submittedName>
        <fullName evidence="1">Uncharacterized protein</fullName>
    </submittedName>
</protein>
<dbReference type="Proteomes" id="UP000379480">
    <property type="component" value="Unassembled WGS sequence"/>
</dbReference>
<organism evidence="1 2">
    <name type="scientific">Pseudomonas fluorescens</name>
    <dbReference type="NCBI Taxonomy" id="294"/>
    <lineage>
        <taxon>Bacteria</taxon>
        <taxon>Pseudomonadati</taxon>
        <taxon>Pseudomonadota</taxon>
        <taxon>Gammaproteobacteria</taxon>
        <taxon>Pseudomonadales</taxon>
        <taxon>Pseudomonadaceae</taxon>
        <taxon>Pseudomonas</taxon>
    </lineage>
</organism>
<dbReference type="OrthoDB" id="6998709at2"/>
<name>A0A5E7FD03_PSEFL</name>